<dbReference type="InterPro" id="IPR052997">
    <property type="entry name" value="RRT15-like"/>
</dbReference>
<keyword evidence="2" id="KW-1185">Reference proteome</keyword>
<evidence type="ECO:0000313" key="1">
    <source>
        <dbReference type="EMBL" id="CAB0035438.1"/>
    </source>
</evidence>
<protein>
    <submittedName>
        <fullName evidence="1">Uncharacterized protein</fullName>
    </submittedName>
</protein>
<organism evidence="1 2">
    <name type="scientific">Trichogramma brassicae</name>
    <dbReference type="NCBI Taxonomy" id="86971"/>
    <lineage>
        <taxon>Eukaryota</taxon>
        <taxon>Metazoa</taxon>
        <taxon>Ecdysozoa</taxon>
        <taxon>Arthropoda</taxon>
        <taxon>Hexapoda</taxon>
        <taxon>Insecta</taxon>
        <taxon>Pterygota</taxon>
        <taxon>Neoptera</taxon>
        <taxon>Endopterygota</taxon>
        <taxon>Hymenoptera</taxon>
        <taxon>Apocrita</taxon>
        <taxon>Proctotrupomorpha</taxon>
        <taxon>Chalcidoidea</taxon>
        <taxon>Trichogrammatidae</taxon>
        <taxon>Trichogramma</taxon>
    </lineage>
</organism>
<dbReference type="AlphaFoldDB" id="A0A6H5IBR4"/>
<name>A0A6H5IBR4_9HYME</name>
<dbReference type="EMBL" id="CADCXV010000786">
    <property type="protein sequence ID" value="CAB0035438.1"/>
    <property type="molecule type" value="Genomic_DNA"/>
</dbReference>
<evidence type="ECO:0000313" key="2">
    <source>
        <dbReference type="Proteomes" id="UP000479190"/>
    </source>
</evidence>
<sequence length="191" mass="21012">MRTEHRDQASFCPFALREVSVLAELALGHLRYSLTDVPPQSNSPPGSVLETDHAGVQLANGRGRTPLLHAWLKNTVTAGIWIPGARVPPNRPTSHPTFIHLDHFCEILTSGTNSYVTLPCRRNPTVPATCPWPPRLHLARRLRTSDPSSAIRSRSSRASPRLILYPVRLMRHCKSHGGEPAKTCIATVGTV</sequence>
<gene>
    <name evidence="1" type="ORF">TBRA_LOCUS7335</name>
</gene>
<proteinExistence type="predicted"/>
<accession>A0A6H5IBR4</accession>
<dbReference type="OrthoDB" id="7643141at2759"/>
<dbReference type="PANTHER" id="PTHR33047:SF8">
    <property type="entry name" value="REGULATOR OF RDNA TRANSCRIPTION PROTEIN 15"/>
    <property type="match status" value="1"/>
</dbReference>
<dbReference type="Proteomes" id="UP000479190">
    <property type="component" value="Unassembled WGS sequence"/>
</dbReference>
<reference evidence="1 2" key="1">
    <citation type="submission" date="2020-02" db="EMBL/GenBank/DDBJ databases">
        <authorList>
            <person name="Ferguson B K."/>
        </authorList>
    </citation>
    <scope>NUCLEOTIDE SEQUENCE [LARGE SCALE GENOMIC DNA]</scope>
</reference>
<dbReference type="PANTHER" id="PTHR33047">
    <property type="entry name" value="PROTEIN TAR1"/>
    <property type="match status" value="1"/>
</dbReference>